<accession>A0A1M6B888</accession>
<feature type="domain" description="N-acetyltransferase" evidence="1">
    <location>
        <begin position="1"/>
        <end position="155"/>
    </location>
</feature>
<dbReference type="SUPFAM" id="SSF55729">
    <property type="entry name" value="Acyl-CoA N-acyltransferases (Nat)"/>
    <property type="match status" value="1"/>
</dbReference>
<dbReference type="InterPro" id="IPR051556">
    <property type="entry name" value="N-term/lysine_N-AcTrnsfr"/>
</dbReference>
<organism evidence="2 3">
    <name type="scientific">Clostridium intestinale DSM 6191</name>
    <dbReference type="NCBI Taxonomy" id="1121320"/>
    <lineage>
        <taxon>Bacteria</taxon>
        <taxon>Bacillati</taxon>
        <taxon>Bacillota</taxon>
        <taxon>Clostridia</taxon>
        <taxon>Eubacteriales</taxon>
        <taxon>Clostridiaceae</taxon>
        <taxon>Clostridium</taxon>
    </lineage>
</organism>
<evidence type="ECO:0000259" key="1">
    <source>
        <dbReference type="PROSITE" id="PS51186"/>
    </source>
</evidence>
<dbReference type="InterPro" id="IPR000182">
    <property type="entry name" value="GNAT_dom"/>
</dbReference>
<dbReference type="Proteomes" id="UP000184241">
    <property type="component" value="Unassembled WGS sequence"/>
</dbReference>
<dbReference type="PROSITE" id="PS51186">
    <property type="entry name" value="GNAT"/>
    <property type="match status" value="1"/>
</dbReference>
<evidence type="ECO:0000313" key="3">
    <source>
        <dbReference type="Proteomes" id="UP000184241"/>
    </source>
</evidence>
<protein>
    <submittedName>
        <fullName evidence="2">Acetyltransferase (GNAT) family protein</fullName>
    </submittedName>
</protein>
<name>A0A1M6B888_9CLOT</name>
<keyword evidence="2" id="KW-0808">Transferase</keyword>
<sequence length="158" mass="18224">MRIKIIKGNMNHINDCEEALMNSELGRIYFSKAGSARKTLEEGFSKEEIYVAVDINNNCLGFLWFIISGAFHSFPYLHIIAVKEESRNHGVGKRLLQYFEDICSKGFSKVFLVVGDFNPDAKRLYEKIGYTEVGCLPSLYREGINEHLMMKIREEFIK</sequence>
<dbReference type="EMBL" id="FQXU01000014">
    <property type="protein sequence ID" value="SHI44910.1"/>
    <property type="molecule type" value="Genomic_DNA"/>
</dbReference>
<dbReference type="RefSeq" id="WP_073022174.1">
    <property type="nucleotide sequence ID" value="NZ_FQXU01000014.1"/>
</dbReference>
<dbReference type="Pfam" id="PF00583">
    <property type="entry name" value="Acetyltransf_1"/>
    <property type="match status" value="1"/>
</dbReference>
<dbReference type="PANTHER" id="PTHR42919:SF35">
    <property type="entry name" value="N-ACETYLTRANSFERASE DOMAIN-CONTAINING PROTEIN"/>
    <property type="match status" value="1"/>
</dbReference>
<dbReference type="InterPro" id="IPR016181">
    <property type="entry name" value="Acyl_CoA_acyltransferase"/>
</dbReference>
<evidence type="ECO:0000313" key="2">
    <source>
        <dbReference type="EMBL" id="SHI44910.1"/>
    </source>
</evidence>
<proteinExistence type="predicted"/>
<dbReference type="AlphaFoldDB" id="A0A1M6B888"/>
<reference evidence="2 3" key="1">
    <citation type="submission" date="2016-11" db="EMBL/GenBank/DDBJ databases">
        <authorList>
            <person name="Jaros S."/>
            <person name="Januszkiewicz K."/>
            <person name="Wedrychowicz H."/>
        </authorList>
    </citation>
    <scope>NUCLEOTIDE SEQUENCE [LARGE SCALE GENOMIC DNA]</scope>
    <source>
        <strain evidence="2 3">DSM 6191</strain>
    </source>
</reference>
<dbReference type="CDD" id="cd04301">
    <property type="entry name" value="NAT_SF"/>
    <property type="match status" value="1"/>
</dbReference>
<gene>
    <name evidence="2" type="ORF">SAMN02745941_03816</name>
</gene>
<dbReference type="PANTHER" id="PTHR42919">
    <property type="entry name" value="N-ALPHA-ACETYLTRANSFERASE"/>
    <property type="match status" value="1"/>
</dbReference>
<dbReference type="GO" id="GO:0016747">
    <property type="term" value="F:acyltransferase activity, transferring groups other than amino-acyl groups"/>
    <property type="evidence" value="ECO:0007669"/>
    <property type="project" value="InterPro"/>
</dbReference>
<dbReference type="Gene3D" id="3.40.630.30">
    <property type="match status" value="1"/>
</dbReference>